<dbReference type="NCBIfam" id="TIGR02595">
    <property type="entry name" value="PEP_CTERM"/>
    <property type="match status" value="1"/>
</dbReference>
<feature type="region of interest" description="Disordered" evidence="1">
    <location>
        <begin position="148"/>
        <end position="170"/>
    </location>
</feature>
<evidence type="ECO:0000313" key="4">
    <source>
        <dbReference type="Proteomes" id="UP000184510"/>
    </source>
</evidence>
<dbReference type="EMBL" id="FQYR01000002">
    <property type="protein sequence ID" value="SHI40955.1"/>
    <property type="molecule type" value="Genomic_DNA"/>
</dbReference>
<evidence type="ECO:0000256" key="1">
    <source>
        <dbReference type="SAM" id="MobiDB-lite"/>
    </source>
</evidence>
<dbReference type="InParanoid" id="A0A1M6AWU8"/>
<sequence>MSAASSQAAIVGGINFYRNGGQADQIEDPNSPGTSLVDALGTSNWYNPVDPNAGAFPSAFNLHNVETSRALPGTLSGVTVTWTTGATWAPGTGTGFTGTPDENNVLREYFDDNSAAGITVTLSGLSSLMTGSQSLVIRAYASGAEMSDGNPTFNASSGTPGTPDDYLNPDDDADGRTIYEVDFSGITEDEWTLTIPQRGTEGNTGTNLAALTIDVIPEPSSTTLLGLGMCTLLLRRKR</sequence>
<dbReference type="InterPro" id="IPR013424">
    <property type="entry name" value="Ice-binding_C"/>
</dbReference>
<reference evidence="3 4" key="1">
    <citation type="submission" date="2016-11" db="EMBL/GenBank/DDBJ databases">
        <authorList>
            <person name="Jaros S."/>
            <person name="Januszkiewicz K."/>
            <person name="Wedrychowicz H."/>
        </authorList>
    </citation>
    <scope>NUCLEOTIDE SEQUENCE [LARGE SCALE GENOMIC DNA]</scope>
    <source>
        <strain evidence="3 4">DSM 18772</strain>
    </source>
</reference>
<dbReference type="Proteomes" id="UP000184510">
    <property type="component" value="Unassembled WGS sequence"/>
</dbReference>
<feature type="compositionally biased region" description="Polar residues" evidence="1">
    <location>
        <begin position="149"/>
        <end position="160"/>
    </location>
</feature>
<feature type="domain" description="Ice-binding protein C-terminal" evidence="2">
    <location>
        <begin position="216"/>
        <end position="237"/>
    </location>
</feature>
<evidence type="ECO:0000259" key="2">
    <source>
        <dbReference type="Pfam" id="PF07589"/>
    </source>
</evidence>
<dbReference type="Pfam" id="PF07589">
    <property type="entry name" value="PEP-CTERM"/>
    <property type="match status" value="1"/>
</dbReference>
<accession>A0A1M6AWU8</accession>
<keyword evidence="4" id="KW-1185">Reference proteome</keyword>
<name>A0A1M6AWU8_9BACT</name>
<gene>
    <name evidence="3" type="ORF">SAMN02745181_0061</name>
</gene>
<proteinExistence type="predicted"/>
<dbReference type="AlphaFoldDB" id="A0A1M6AWU8"/>
<organism evidence="3 4">
    <name type="scientific">Rubritalea squalenifaciens DSM 18772</name>
    <dbReference type="NCBI Taxonomy" id="1123071"/>
    <lineage>
        <taxon>Bacteria</taxon>
        <taxon>Pseudomonadati</taxon>
        <taxon>Verrucomicrobiota</taxon>
        <taxon>Verrucomicrobiia</taxon>
        <taxon>Verrucomicrobiales</taxon>
        <taxon>Rubritaleaceae</taxon>
        <taxon>Rubritalea</taxon>
    </lineage>
</organism>
<protein>
    <submittedName>
        <fullName evidence="3">PEP-CTERM protein-sorting domain-containing protein</fullName>
    </submittedName>
</protein>
<evidence type="ECO:0000313" key="3">
    <source>
        <dbReference type="EMBL" id="SHI40955.1"/>
    </source>
</evidence>